<sequence>MTYYLNKTLDYACSLTNSIPSVSINFQPKKKIPEVSQRVLPPREVFSMTSPFVRLAGLSGAAAVALAAYGAHSVMKEGANVSEENKKTFETASKYHLVHSVALLFSSQARYPALTGGLFATGILLFCGPCYHIAIKSDRTLAPITPYGGFCLIFAWLSFLLFTNLLSWVRKRLISILLLSDTSTPENLLLPDI</sequence>
<dbReference type="PANTHER" id="PTHR43461">
    <property type="entry name" value="TRANSMEMBRANE PROTEIN 256"/>
    <property type="match status" value="1"/>
</dbReference>
<dbReference type="GO" id="GO:0016020">
    <property type="term" value="C:membrane"/>
    <property type="evidence" value="ECO:0007669"/>
    <property type="project" value="UniProtKB-SubCell"/>
</dbReference>
<proteinExistence type="inferred from homology"/>
<evidence type="ECO:0000256" key="1">
    <source>
        <dbReference type="ARBA" id="ARBA00004141"/>
    </source>
</evidence>
<keyword evidence="4 6" id="KW-1133">Transmembrane helix</keyword>
<accession>A0A0K0E302</accession>
<evidence type="ECO:0000256" key="6">
    <source>
        <dbReference type="SAM" id="Phobius"/>
    </source>
</evidence>
<keyword evidence="5 6" id="KW-0472">Membrane</keyword>
<dbReference type="PANTHER" id="PTHR43461:SF1">
    <property type="entry name" value="TRANSMEMBRANE PROTEIN 256"/>
    <property type="match status" value="1"/>
</dbReference>
<keyword evidence="3 6" id="KW-0812">Transmembrane</keyword>
<evidence type="ECO:0000256" key="5">
    <source>
        <dbReference type="ARBA" id="ARBA00023136"/>
    </source>
</evidence>
<protein>
    <submittedName>
        <fullName evidence="7">Transmembrane protein 256 homolog</fullName>
    </submittedName>
</protein>
<evidence type="ECO:0000256" key="2">
    <source>
        <dbReference type="ARBA" id="ARBA00006208"/>
    </source>
</evidence>
<organism evidence="7">
    <name type="scientific">Strongyloides stercoralis</name>
    <name type="common">Threadworm</name>
    <dbReference type="NCBI Taxonomy" id="6248"/>
    <lineage>
        <taxon>Eukaryota</taxon>
        <taxon>Metazoa</taxon>
        <taxon>Ecdysozoa</taxon>
        <taxon>Nematoda</taxon>
        <taxon>Chromadorea</taxon>
        <taxon>Rhabditida</taxon>
        <taxon>Tylenchina</taxon>
        <taxon>Panagrolaimomorpha</taxon>
        <taxon>Strongyloidoidea</taxon>
        <taxon>Strongyloididae</taxon>
        <taxon>Strongyloides</taxon>
    </lineage>
</organism>
<feature type="transmembrane region" description="Helical" evidence="6">
    <location>
        <begin position="52"/>
        <end position="71"/>
    </location>
</feature>
<feature type="transmembrane region" description="Helical" evidence="6">
    <location>
        <begin position="147"/>
        <end position="169"/>
    </location>
</feature>
<feature type="transmembrane region" description="Helical" evidence="6">
    <location>
        <begin position="113"/>
        <end position="135"/>
    </location>
</feature>
<reference evidence="7" key="1">
    <citation type="submission" date="2015-08" db="UniProtKB">
        <authorList>
            <consortium name="WormBaseParasite"/>
        </authorList>
    </citation>
    <scope>IDENTIFICATION</scope>
</reference>
<comment type="similarity">
    <text evidence="2">Belongs to the TMEM256 family.</text>
</comment>
<dbReference type="STRING" id="6248.A0A0K0E302"/>
<dbReference type="WBParaSite" id="SSTP_0000387100.1">
    <property type="protein sequence ID" value="SSTP_0000387100.1"/>
    <property type="gene ID" value="SSTP_0000387100"/>
</dbReference>
<name>A0A0K0E302_STRER</name>
<dbReference type="InterPro" id="IPR006696">
    <property type="entry name" value="DUF423"/>
</dbReference>
<evidence type="ECO:0000256" key="4">
    <source>
        <dbReference type="ARBA" id="ARBA00022989"/>
    </source>
</evidence>
<comment type="subcellular location">
    <subcellularLocation>
        <location evidence="1">Membrane</location>
        <topology evidence="1">Multi-pass membrane protein</topology>
    </subcellularLocation>
</comment>
<evidence type="ECO:0000256" key="3">
    <source>
        <dbReference type="ARBA" id="ARBA00022692"/>
    </source>
</evidence>
<evidence type="ECO:0000313" key="7">
    <source>
        <dbReference type="WBParaSite" id="SSTP_0000387100.1"/>
    </source>
</evidence>
<dbReference type="AlphaFoldDB" id="A0A0K0E302"/>
<dbReference type="Pfam" id="PF04241">
    <property type="entry name" value="DUF423"/>
    <property type="match status" value="1"/>
</dbReference>